<organism evidence="3 4">
    <name type="scientific">Triangularia verruculosa</name>
    <dbReference type="NCBI Taxonomy" id="2587418"/>
    <lineage>
        <taxon>Eukaryota</taxon>
        <taxon>Fungi</taxon>
        <taxon>Dikarya</taxon>
        <taxon>Ascomycota</taxon>
        <taxon>Pezizomycotina</taxon>
        <taxon>Sordariomycetes</taxon>
        <taxon>Sordariomycetidae</taxon>
        <taxon>Sordariales</taxon>
        <taxon>Podosporaceae</taxon>
        <taxon>Triangularia</taxon>
    </lineage>
</organism>
<accession>A0AAN6XKY5</accession>
<feature type="compositionally biased region" description="Basic and acidic residues" evidence="1">
    <location>
        <begin position="303"/>
        <end position="320"/>
    </location>
</feature>
<dbReference type="Pfam" id="PF00561">
    <property type="entry name" value="Abhydrolase_1"/>
    <property type="match status" value="1"/>
</dbReference>
<evidence type="ECO:0000256" key="1">
    <source>
        <dbReference type="SAM" id="MobiDB-lite"/>
    </source>
</evidence>
<dbReference type="EMBL" id="MU863920">
    <property type="protein sequence ID" value="KAK4200402.1"/>
    <property type="molecule type" value="Genomic_DNA"/>
</dbReference>
<feature type="domain" description="AB hydrolase-1" evidence="2">
    <location>
        <begin position="45"/>
        <end position="174"/>
    </location>
</feature>
<comment type="caution">
    <text evidence="3">The sequence shown here is derived from an EMBL/GenBank/DDBJ whole genome shotgun (WGS) entry which is preliminary data.</text>
</comment>
<keyword evidence="4" id="KW-1185">Reference proteome</keyword>
<dbReference type="Gene3D" id="1.10.210.20">
    <property type="match status" value="1"/>
</dbReference>
<proteinExistence type="predicted"/>
<dbReference type="AlphaFoldDB" id="A0AAN6XKY5"/>
<dbReference type="SUPFAM" id="SSF53474">
    <property type="entry name" value="alpha/beta-Hydrolases"/>
    <property type="match status" value="1"/>
</dbReference>
<dbReference type="InterPro" id="IPR029058">
    <property type="entry name" value="AB_hydrolase_fold"/>
</dbReference>
<dbReference type="InterPro" id="IPR000073">
    <property type="entry name" value="AB_hydrolase_1"/>
</dbReference>
<name>A0AAN6XKY5_9PEZI</name>
<evidence type="ECO:0000313" key="3">
    <source>
        <dbReference type="EMBL" id="KAK4200402.1"/>
    </source>
</evidence>
<evidence type="ECO:0000259" key="2">
    <source>
        <dbReference type="Pfam" id="PF00561"/>
    </source>
</evidence>
<reference evidence="3" key="2">
    <citation type="submission" date="2023-05" db="EMBL/GenBank/DDBJ databases">
        <authorList>
            <consortium name="Lawrence Berkeley National Laboratory"/>
            <person name="Steindorff A."/>
            <person name="Hensen N."/>
            <person name="Bonometti L."/>
            <person name="Westerberg I."/>
            <person name="Brannstrom I.O."/>
            <person name="Guillou S."/>
            <person name="Cros-Aarteil S."/>
            <person name="Calhoun S."/>
            <person name="Haridas S."/>
            <person name="Kuo A."/>
            <person name="Mondo S."/>
            <person name="Pangilinan J."/>
            <person name="Riley R."/>
            <person name="Labutti K."/>
            <person name="Andreopoulos B."/>
            <person name="Lipzen A."/>
            <person name="Chen C."/>
            <person name="Yanf M."/>
            <person name="Daum C."/>
            <person name="Ng V."/>
            <person name="Clum A."/>
            <person name="Ohm R."/>
            <person name="Martin F."/>
            <person name="Silar P."/>
            <person name="Natvig D."/>
            <person name="Lalanne C."/>
            <person name="Gautier V."/>
            <person name="Ament-Velasquez S.L."/>
            <person name="Kruys A."/>
            <person name="Hutchinson M.I."/>
            <person name="Powell A.J."/>
            <person name="Barry K."/>
            <person name="Miller A.N."/>
            <person name="Grigoriev I.V."/>
            <person name="Debuchy R."/>
            <person name="Gladieux P."/>
            <person name="Thoren M.H."/>
            <person name="Johannesson H."/>
        </authorList>
    </citation>
    <scope>NUCLEOTIDE SEQUENCE</scope>
    <source>
        <strain evidence="3">CBS 315.58</strain>
    </source>
</reference>
<feature type="region of interest" description="Disordered" evidence="1">
    <location>
        <begin position="293"/>
        <end position="320"/>
    </location>
</feature>
<dbReference type="Proteomes" id="UP001303160">
    <property type="component" value="Unassembled WGS sequence"/>
</dbReference>
<sequence>MSLLSWLLPNPAKFSKFQPDGYLYTKTINGHQISFTDFGYVHDGPAIVTFSGWAQDHRGWSDLTPYLMLHHRVISVCFRGHGPNRDPVEDFGFTDHARDVLALLDTLGVDKFICLSASHGSWAAIELAEMVGRERMPALLMLDLNMTPLSPQFTTALAGMQDPQKWRATILALFKSWGSGVPKIPIAAQGLKNMGGFGYETWSRSARTIQEAYGRWGTPFERLKALEDPPLVHHVYSQPDTTEYEALHRNFMNEPGRKEWFSYKRSKGKTHVPHIEMPGKVDKEVKALVARAENRASPVAKATVEKGVESDAEKRSSGSK</sequence>
<evidence type="ECO:0000313" key="4">
    <source>
        <dbReference type="Proteomes" id="UP001303160"/>
    </source>
</evidence>
<gene>
    <name evidence="3" type="ORF">QBC40DRAFT_280169</name>
</gene>
<reference evidence="3" key="1">
    <citation type="journal article" date="2023" name="Mol. Phylogenet. Evol.">
        <title>Genome-scale phylogeny and comparative genomics of the fungal order Sordariales.</title>
        <authorList>
            <person name="Hensen N."/>
            <person name="Bonometti L."/>
            <person name="Westerberg I."/>
            <person name="Brannstrom I.O."/>
            <person name="Guillou S."/>
            <person name="Cros-Aarteil S."/>
            <person name="Calhoun S."/>
            <person name="Haridas S."/>
            <person name="Kuo A."/>
            <person name="Mondo S."/>
            <person name="Pangilinan J."/>
            <person name="Riley R."/>
            <person name="LaButti K."/>
            <person name="Andreopoulos B."/>
            <person name="Lipzen A."/>
            <person name="Chen C."/>
            <person name="Yan M."/>
            <person name="Daum C."/>
            <person name="Ng V."/>
            <person name="Clum A."/>
            <person name="Steindorff A."/>
            <person name="Ohm R.A."/>
            <person name="Martin F."/>
            <person name="Silar P."/>
            <person name="Natvig D.O."/>
            <person name="Lalanne C."/>
            <person name="Gautier V."/>
            <person name="Ament-Velasquez S.L."/>
            <person name="Kruys A."/>
            <person name="Hutchinson M.I."/>
            <person name="Powell A.J."/>
            <person name="Barry K."/>
            <person name="Miller A.N."/>
            <person name="Grigoriev I.V."/>
            <person name="Debuchy R."/>
            <person name="Gladieux P."/>
            <person name="Hiltunen Thoren M."/>
            <person name="Johannesson H."/>
        </authorList>
    </citation>
    <scope>NUCLEOTIDE SEQUENCE</scope>
    <source>
        <strain evidence="3">CBS 315.58</strain>
    </source>
</reference>
<dbReference type="Gene3D" id="3.40.50.1820">
    <property type="entry name" value="alpha/beta hydrolase"/>
    <property type="match status" value="1"/>
</dbReference>
<protein>
    <submittedName>
        <fullName evidence="3">Alpha/beta-hydrolase</fullName>
    </submittedName>
</protein>